<reference evidence="9 10" key="1">
    <citation type="journal article" date="2016" name="Nat. Commun.">
        <title>Thousands of microbial genomes shed light on interconnected biogeochemical processes in an aquifer system.</title>
        <authorList>
            <person name="Anantharaman K."/>
            <person name="Brown C.T."/>
            <person name="Hug L.A."/>
            <person name="Sharon I."/>
            <person name="Castelle C.J."/>
            <person name="Probst A.J."/>
            <person name="Thomas B.C."/>
            <person name="Singh A."/>
            <person name="Wilkins M.J."/>
            <person name="Karaoz U."/>
            <person name="Brodie E.L."/>
            <person name="Williams K.H."/>
            <person name="Hubbard S.S."/>
            <person name="Banfield J.F."/>
        </authorList>
    </citation>
    <scope>NUCLEOTIDE SEQUENCE [LARGE SCALE GENOMIC DNA]</scope>
</reference>
<organism evidence="9 10">
    <name type="scientific">Candidatus Magasanikbacteria bacterium RIFOXYD2_FULL_41_14</name>
    <dbReference type="NCBI Taxonomy" id="1798709"/>
    <lineage>
        <taxon>Bacteria</taxon>
        <taxon>Candidatus Magasanikiibacteriota</taxon>
    </lineage>
</organism>
<dbReference type="Gene3D" id="1.10.3730.10">
    <property type="entry name" value="ProC C-terminal domain-like"/>
    <property type="match status" value="1"/>
</dbReference>
<dbReference type="GO" id="GO:0004735">
    <property type="term" value="F:pyrroline-5-carboxylate reductase activity"/>
    <property type="evidence" value="ECO:0007669"/>
    <property type="project" value="UniProtKB-UniRule"/>
</dbReference>
<feature type="domain" description="Pyrroline-5-carboxylate reductase dimerisation" evidence="8">
    <location>
        <begin position="159"/>
        <end position="263"/>
    </location>
</feature>
<dbReference type="GO" id="GO:0005737">
    <property type="term" value="C:cytoplasm"/>
    <property type="evidence" value="ECO:0007669"/>
    <property type="project" value="UniProtKB-SubCell"/>
</dbReference>
<comment type="catalytic activity">
    <reaction evidence="4">
        <text>L-proline + NADP(+) = (S)-1-pyrroline-5-carboxylate + NADPH + 2 H(+)</text>
        <dbReference type="Rhea" id="RHEA:14109"/>
        <dbReference type="ChEBI" id="CHEBI:15378"/>
        <dbReference type="ChEBI" id="CHEBI:17388"/>
        <dbReference type="ChEBI" id="CHEBI:57783"/>
        <dbReference type="ChEBI" id="CHEBI:58349"/>
        <dbReference type="ChEBI" id="CHEBI:60039"/>
        <dbReference type="EC" id="1.5.1.2"/>
    </reaction>
</comment>
<feature type="binding site" evidence="6">
    <location>
        <position position="56"/>
    </location>
    <ligand>
        <name>NADPH</name>
        <dbReference type="ChEBI" id="CHEBI:57783"/>
    </ligand>
</feature>
<dbReference type="GO" id="GO:0055129">
    <property type="term" value="P:L-proline biosynthetic process"/>
    <property type="evidence" value="ECO:0007669"/>
    <property type="project" value="UniProtKB-UniRule"/>
</dbReference>
<dbReference type="Pfam" id="PF03807">
    <property type="entry name" value="F420_oxidored"/>
    <property type="match status" value="1"/>
</dbReference>
<dbReference type="Gene3D" id="3.40.50.720">
    <property type="entry name" value="NAD(P)-binding Rossmann-like Domain"/>
    <property type="match status" value="1"/>
</dbReference>
<dbReference type="PANTHER" id="PTHR11645:SF0">
    <property type="entry name" value="PYRROLINE-5-CARBOXYLATE REDUCTASE 3"/>
    <property type="match status" value="1"/>
</dbReference>
<dbReference type="SUPFAM" id="SSF48179">
    <property type="entry name" value="6-phosphogluconate dehydrogenase C-terminal domain-like"/>
    <property type="match status" value="1"/>
</dbReference>
<dbReference type="Proteomes" id="UP000178254">
    <property type="component" value="Unassembled WGS sequence"/>
</dbReference>
<dbReference type="InterPro" id="IPR029036">
    <property type="entry name" value="P5CR_dimer"/>
</dbReference>
<evidence type="ECO:0000259" key="7">
    <source>
        <dbReference type="Pfam" id="PF03807"/>
    </source>
</evidence>
<evidence type="ECO:0000313" key="10">
    <source>
        <dbReference type="Proteomes" id="UP000178254"/>
    </source>
</evidence>
<name>A0A1F6PF46_9BACT</name>
<dbReference type="SUPFAM" id="SSF51735">
    <property type="entry name" value="NAD(P)-binding Rossmann-fold domains"/>
    <property type="match status" value="1"/>
</dbReference>
<dbReference type="UniPathway" id="UPA00098">
    <property type="reaction ID" value="UER00361"/>
</dbReference>
<proteinExistence type="inferred from homology"/>
<evidence type="ECO:0000259" key="8">
    <source>
        <dbReference type="Pfam" id="PF14748"/>
    </source>
</evidence>
<feature type="domain" description="Pyrroline-5-carboxylate reductase catalytic N-terminal" evidence="7">
    <location>
        <begin position="4"/>
        <end position="96"/>
    </location>
</feature>
<sequence length="267" mass="28776">MFKKIGIIGAGVMGEVFISRLLMVGINAKNIIATAPDLKRLRNLNKKYKIDVSQNNADAFKNADLIILAVKPQQAEVALGNLPKAKIDQVFLSIMTGVSIKKISNLVNSKKVARVMPNTPARIGSGMSVWTAAGLFKAEKSFIKRILQSLGQELEVSSEDLIDKATAVSGSGPAYVFDFASHLIVAAQELGFNEKQARQLVGQTIIGAGSLLIMSEESASDLRKKVTSKGGTTEAAFKVIDKAKLNKIYSKALKVAYKRARELRGGI</sequence>
<dbReference type="STRING" id="1798709.A2538_00400"/>
<dbReference type="NCBIfam" id="TIGR00112">
    <property type="entry name" value="proC"/>
    <property type="match status" value="1"/>
</dbReference>
<dbReference type="AlphaFoldDB" id="A0A1F6PF46"/>
<evidence type="ECO:0000256" key="3">
    <source>
        <dbReference type="ARBA" id="ARBA00023002"/>
    </source>
</evidence>
<keyword evidence="4" id="KW-0641">Proline biosynthesis</keyword>
<dbReference type="PANTHER" id="PTHR11645">
    <property type="entry name" value="PYRROLINE-5-CARBOXYLATE REDUCTASE"/>
    <property type="match status" value="1"/>
</dbReference>
<protein>
    <recommendedName>
        <fullName evidence="4 5">Pyrroline-5-carboxylate reductase</fullName>
        <shortName evidence="4">P5C reductase</shortName>
        <shortName evidence="4">P5CR</shortName>
        <ecNumber evidence="4 5">1.5.1.2</ecNumber>
    </recommendedName>
    <alternativeName>
        <fullName evidence="4">PCA reductase</fullName>
    </alternativeName>
</protein>
<dbReference type="Pfam" id="PF14748">
    <property type="entry name" value="P5CR_dimer"/>
    <property type="match status" value="1"/>
</dbReference>
<feature type="binding site" evidence="6">
    <location>
        <begin position="8"/>
        <end position="13"/>
    </location>
    <ligand>
        <name>NADP(+)</name>
        <dbReference type="ChEBI" id="CHEBI:58349"/>
    </ligand>
</feature>
<dbReference type="InterPro" id="IPR036291">
    <property type="entry name" value="NAD(P)-bd_dom_sf"/>
</dbReference>
<dbReference type="EMBL" id="MFRE01000007">
    <property type="protein sequence ID" value="OGH94603.1"/>
    <property type="molecule type" value="Genomic_DNA"/>
</dbReference>
<comment type="similarity">
    <text evidence="1 4">Belongs to the pyrroline-5-carboxylate reductase family.</text>
</comment>
<dbReference type="InterPro" id="IPR008927">
    <property type="entry name" value="6-PGluconate_DH-like_C_sf"/>
</dbReference>
<comment type="pathway">
    <text evidence="4">Amino-acid biosynthesis; L-proline biosynthesis; L-proline from L-glutamate 5-semialdehyde: step 1/1.</text>
</comment>
<keyword evidence="3 4" id="KW-0560">Oxidoreductase</keyword>
<comment type="function">
    <text evidence="4">Catalyzes the reduction of 1-pyrroline-5-carboxylate (PCA) to L-proline.</text>
</comment>
<gene>
    <name evidence="4" type="primary">proC</name>
    <name evidence="9" type="ORF">A2538_00400</name>
</gene>
<keyword evidence="4" id="KW-0963">Cytoplasm</keyword>
<comment type="caution">
    <text evidence="9">The sequence shown here is derived from an EMBL/GenBank/DDBJ whole genome shotgun (WGS) entry which is preliminary data.</text>
</comment>
<dbReference type="FunFam" id="1.10.3730.10:FF:000001">
    <property type="entry name" value="Pyrroline-5-carboxylate reductase"/>
    <property type="match status" value="1"/>
</dbReference>
<evidence type="ECO:0000256" key="5">
    <source>
        <dbReference type="NCBIfam" id="TIGR00112"/>
    </source>
</evidence>
<evidence type="ECO:0000256" key="2">
    <source>
        <dbReference type="ARBA" id="ARBA00022857"/>
    </source>
</evidence>
<feature type="binding site" evidence="6">
    <location>
        <begin position="69"/>
        <end position="72"/>
    </location>
    <ligand>
        <name>NADP(+)</name>
        <dbReference type="ChEBI" id="CHEBI:58349"/>
    </ligand>
</feature>
<evidence type="ECO:0000256" key="6">
    <source>
        <dbReference type="PIRSR" id="PIRSR000193-1"/>
    </source>
</evidence>
<evidence type="ECO:0000256" key="1">
    <source>
        <dbReference type="ARBA" id="ARBA00005525"/>
    </source>
</evidence>
<dbReference type="EC" id="1.5.1.2" evidence="4 5"/>
<keyword evidence="4" id="KW-0028">Amino-acid biosynthesis</keyword>
<accession>A0A1F6PF46</accession>
<dbReference type="HAMAP" id="MF_01925">
    <property type="entry name" value="P5C_reductase"/>
    <property type="match status" value="1"/>
</dbReference>
<comment type="subcellular location">
    <subcellularLocation>
        <location evidence="4">Cytoplasm</location>
    </subcellularLocation>
</comment>
<keyword evidence="2 4" id="KW-0521">NADP</keyword>
<dbReference type="PIRSF" id="PIRSF000193">
    <property type="entry name" value="Pyrrol-5-carb_rd"/>
    <property type="match status" value="1"/>
</dbReference>
<evidence type="ECO:0000256" key="4">
    <source>
        <dbReference type="HAMAP-Rule" id="MF_01925"/>
    </source>
</evidence>
<comment type="catalytic activity">
    <reaction evidence="4">
        <text>L-proline + NAD(+) = (S)-1-pyrroline-5-carboxylate + NADH + 2 H(+)</text>
        <dbReference type="Rhea" id="RHEA:14105"/>
        <dbReference type="ChEBI" id="CHEBI:15378"/>
        <dbReference type="ChEBI" id="CHEBI:17388"/>
        <dbReference type="ChEBI" id="CHEBI:57540"/>
        <dbReference type="ChEBI" id="CHEBI:57945"/>
        <dbReference type="ChEBI" id="CHEBI:60039"/>
        <dbReference type="EC" id="1.5.1.2"/>
    </reaction>
</comment>
<evidence type="ECO:0000313" key="9">
    <source>
        <dbReference type="EMBL" id="OGH94603.1"/>
    </source>
</evidence>
<dbReference type="InterPro" id="IPR000304">
    <property type="entry name" value="Pyrroline-COOH_reductase"/>
</dbReference>
<dbReference type="InterPro" id="IPR028939">
    <property type="entry name" value="P5C_Rdtase_cat_N"/>
</dbReference>